<evidence type="ECO:0000259" key="10">
    <source>
        <dbReference type="Pfam" id="PF01545"/>
    </source>
</evidence>
<dbReference type="STRING" id="70448.A0A090N2X5"/>
<gene>
    <name evidence="12" type="ORF">OT_ostta03g02730</name>
</gene>
<dbReference type="SUPFAM" id="SSF161111">
    <property type="entry name" value="Cation efflux protein transmembrane domain-like"/>
    <property type="match status" value="1"/>
</dbReference>
<dbReference type="InterPro" id="IPR050291">
    <property type="entry name" value="CDF_Transporter"/>
</dbReference>
<evidence type="ECO:0000259" key="11">
    <source>
        <dbReference type="Pfam" id="PF16916"/>
    </source>
</evidence>
<feature type="transmembrane region" description="Helical" evidence="9">
    <location>
        <begin position="265"/>
        <end position="284"/>
    </location>
</feature>
<dbReference type="RefSeq" id="XP_003078182.2">
    <property type="nucleotide sequence ID" value="XM_003078134.2"/>
</dbReference>
<evidence type="ECO:0000256" key="7">
    <source>
        <dbReference type="ARBA" id="ARBA00023136"/>
    </source>
</evidence>
<reference evidence="12 13" key="2">
    <citation type="journal article" date="2014" name="BMC Genomics">
        <title>An improved genome of the model marine alga Ostreococcus tauri unfolds by assessing Illumina de novo assemblies.</title>
        <authorList>
            <person name="Blanc-Mathieu R."/>
            <person name="Verhelst B."/>
            <person name="Derelle E."/>
            <person name="Rombauts S."/>
            <person name="Bouget F.Y."/>
            <person name="Carre I."/>
            <person name="Chateau A."/>
            <person name="Eyre-Walker A."/>
            <person name="Grimsley N."/>
            <person name="Moreau H."/>
            <person name="Piegu B."/>
            <person name="Rivals E."/>
            <person name="Schackwitz W."/>
            <person name="Van de Peer Y."/>
            <person name="Piganeau G."/>
        </authorList>
    </citation>
    <scope>NUCLEOTIDE SEQUENCE [LARGE SCALE GENOMIC DNA]</scope>
    <source>
        <strain evidence="13">OTTH 0595 / CCAP 157/2 / RCC745</strain>
    </source>
</reference>
<feature type="region of interest" description="Disordered" evidence="8">
    <location>
        <begin position="130"/>
        <end position="151"/>
    </location>
</feature>
<evidence type="ECO:0000313" key="12">
    <source>
        <dbReference type="EMBL" id="CEF97128.1"/>
    </source>
</evidence>
<dbReference type="InterPro" id="IPR027470">
    <property type="entry name" value="Cation_efflux_CTD"/>
</dbReference>
<dbReference type="InterPro" id="IPR027469">
    <property type="entry name" value="Cation_efflux_TMD_sf"/>
</dbReference>
<proteinExistence type="inferred from homology"/>
<dbReference type="FunFam" id="3.30.70.1350:FF:000001">
    <property type="entry name" value="Metal tolerance protein 11"/>
    <property type="match status" value="1"/>
</dbReference>
<name>A0A090N2X5_OSTTA</name>
<feature type="domain" description="Cation efflux protein cytoplasmic" evidence="11">
    <location>
        <begin position="368"/>
        <end position="431"/>
    </location>
</feature>
<dbReference type="FunFam" id="1.20.1510.10:FF:000005">
    <property type="entry name" value="Putative Cation diffusion facilitator 1"/>
    <property type="match status" value="1"/>
</dbReference>
<evidence type="ECO:0000256" key="2">
    <source>
        <dbReference type="ARBA" id="ARBA00008873"/>
    </source>
</evidence>
<feature type="transmembrane region" description="Helical" evidence="9">
    <location>
        <begin position="226"/>
        <end position="245"/>
    </location>
</feature>
<dbReference type="GO" id="GO:0012505">
    <property type="term" value="C:endomembrane system"/>
    <property type="evidence" value="ECO:0007669"/>
    <property type="project" value="UniProtKB-SubCell"/>
</dbReference>
<keyword evidence="6" id="KW-0406">Ion transport</keyword>
<feature type="transmembrane region" description="Helical" evidence="9">
    <location>
        <begin position="183"/>
        <end position="205"/>
    </location>
</feature>
<feature type="compositionally biased region" description="Low complexity" evidence="8">
    <location>
        <begin position="73"/>
        <end position="91"/>
    </location>
</feature>
<evidence type="ECO:0000256" key="9">
    <source>
        <dbReference type="SAM" id="Phobius"/>
    </source>
</evidence>
<evidence type="ECO:0000256" key="1">
    <source>
        <dbReference type="ARBA" id="ARBA00004127"/>
    </source>
</evidence>
<dbReference type="GeneID" id="9832966"/>
<keyword evidence="4 9" id="KW-0812">Transmembrane</keyword>
<dbReference type="PANTHER" id="PTHR43840">
    <property type="entry name" value="MITOCHONDRIAL METAL TRANSPORTER 1-RELATED"/>
    <property type="match status" value="1"/>
</dbReference>
<evidence type="ECO:0000256" key="8">
    <source>
        <dbReference type="SAM" id="MobiDB-lite"/>
    </source>
</evidence>
<reference evidence="13" key="1">
    <citation type="journal article" date="2006" name="Proc. Natl. Acad. Sci. U.S.A.">
        <title>Genome analysis of the smallest free-living eukaryote Ostreococcus tauri unveils many unique features.</title>
        <authorList>
            <person name="Derelle E."/>
            <person name="Ferraz C."/>
            <person name="Rombauts S."/>
            <person name="Rouze P."/>
            <person name="Worden A.Z."/>
            <person name="Robbens S."/>
            <person name="Partensky F."/>
            <person name="Degroeve S."/>
            <person name="Echeynie S."/>
            <person name="Cooke R."/>
            <person name="Saeys Y."/>
            <person name="Wuyts J."/>
            <person name="Jabbari K."/>
            <person name="Bowler C."/>
            <person name="Panaud O."/>
            <person name="Piegu B."/>
            <person name="Ball S.G."/>
            <person name="Ral J.-P."/>
            <person name="Bouget F.-Y."/>
            <person name="Piganeau G."/>
            <person name="De Baets B."/>
            <person name="Picard A."/>
            <person name="Delseny M."/>
            <person name="Demaille J."/>
            <person name="Van de Peer Y."/>
            <person name="Moreau H."/>
        </authorList>
    </citation>
    <scope>NUCLEOTIDE SEQUENCE [LARGE SCALE GENOMIC DNA]</scope>
    <source>
        <strain evidence="13">OTTH 0595 / CCAP 157/2 / RCC745</strain>
    </source>
</reference>
<dbReference type="Gene3D" id="1.20.1510.10">
    <property type="entry name" value="Cation efflux protein transmembrane domain"/>
    <property type="match status" value="1"/>
</dbReference>
<comment type="similarity">
    <text evidence="2">Belongs to the cation diffusion facilitator (CDF) transporter (TC 2.A.4) family. SLC30A subfamily.</text>
</comment>
<dbReference type="InterPro" id="IPR058533">
    <property type="entry name" value="Cation_efflux_TM"/>
</dbReference>
<feature type="transmembrane region" description="Helical" evidence="9">
    <location>
        <begin position="319"/>
        <end position="339"/>
    </location>
</feature>
<dbReference type="PANTHER" id="PTHR43840:SF13">
    <property type="entry name" value="CATION EFFLUX PROTEIN CYTOPLASMIC DOMAIN-CONTAINING PROTEIN"/>
    <property type="match status" value="1"/>
</dbReference>
<feature type="transmembrane region" description="Helical" evidence="9">
    <location>
        <begin position="157"/>
        <end position="177"/>
    </location>
</feature>
<evidence type="ECO:0000256" key="4">
    <source>
        <dbReference type="ARBA" id="ARBA00022692"/>
    </source>
</evidence>
<dbReference type="InParanoid" id="A0A090N2X5"/>
<dbReference type="InterPro" id="IPR036837">
    <property type="entry name" value="Cation_efflux_CTD_sf"/>
</dbReference>
<dbReference type="KEGG" id="ota:OT_ostta03g02730"/>
<protein>
    <submittedName>
        <fullName evidence="12">Cation efflux protein</fullName>
    </submittedName>
</protein>
<dbReference type="GO" id="GO:0016020">
    <property type="term" value="C:membrane"/>
    <property type="evidence" value="ECO:0007669"/>
    <property type="project" value="InterPro"/>
</dbReference>
<dbReference type="OrthoDB" id="78296at2759"/>
<evidence type="ECO:0000256" key="3">
    <source>
        <dbReference type="ARBA" id="ARBA00022448"/>
    </source>
</evidence>
<dbReference type="Gene3D" id="3.30.70.1350">
    <property type="entry name" value="Cation efflux protein, cytoplasmic domain"/>
    <property type="match status" value="1"/>
</dbReference>
<dbReference type="GO" id="GO:0008324">
    <property type="term" value="F:monoatomic cation transmembrane transporter activity"/>
    <property type="evidence" value="ECO:0007669"/>
    <property type="project" value="InterPro"/>
</dbReference>
<dbReference type="Proteomes" id="UP000009170">
    <property type="component" value="Unassembled WGS sequence"/>
</dbReference>
<dbReference type="EMBL" id="CAID01000003">
    <property type="protein sequence ID" value="CEF97128.1"/>
    <property type="molecule type" value="Genomic_DNA"/>
</dbReference>
<organism evidence="12 13">
    <name type="scientific">Ostreococcus tauri</name>
    <name type="common">Marine green alga</name>
    <dbReference type="NCBI Taxonomy" id="70448"/>
    <lineage>
        <taxon>Eukaryota</taxon>
        <taxon>Viridiplantae</taxon>
        <taxon>Chlorophyta</taxon>
        <taxon>Mamiellophyceae</taxon>
        <taxon>Mamiellales</taxon>
        <taxon>Bathycoccaceae</taxon>
        <taxon>Ostreococcus</taxon>
    </lineage>
</organism>
<dbReference type="AlphaFoldDB" id="A0A090N2X5"/>
<dbReference type="Pfam" id="PF16916">
    <property type="entry name" value="ZT_dimer"/>
    <property type="match status" value="1"/>
</dbReference>
<keyword evidence="3" id="KW-0813">Transport</keyword>
<comment type="caution">
    <text evidence="12">The sequence shown here is derived from an EMBL/GenBank/DDBJ whole genome shotgun (WGS) entry which is preliminary data.</text>
</comment>
<feature type="domain" description="Cation efflux protein transmembrane" evidence="10">
    <location>
        <begin position="159"/>
        <end position="350"/>
    </location>
</feature>
<feature type="region of interest" description="Disordered" evidence="8">
    <location>
        <begin position="1"/>
        <end position="106"/>
    </location>
</feature>
<keyword evidence="7 9" id="KW-0472">Membrane</keyword>
<sequence>MKYKVTDASSTDDAWRACAAPLRPRSRAWMSSKPPRSPRPPIDGADAAEGDASWRLNANELASRIAREPSLGAPRATAAASAESARAGGQTIRRRTTTRHAATEASPQLQGYYRKQNQLVEQFQELEHFLERTSGRSDEESRGKTEDEEREDRQAQLALMVSFYANIILLGVKLFAAVSSGSLSIITSAMDSCLDLISGMILFVTDKKIRQQNKYMYPIGKSRMQPLGIIVFSCIMGTLGFQVLIEGIRQLIGAEHTHHLEHLVLTIGIMVGVIVLKFLLFLFCRKSKSPSVQAYAQDHRNDVLTNTIGLSAALVGDRFYYWVDPLGAILLATFIIYNWSGTAMENIRSMVGMTAPPEFLAQLTYLAWNHHPDIVLIDTIRAYTFGPKFFVEVDIVLAEDMPLKVAHDIGEELQNRIESMEDVERAFVHLDFESEHQPEH</sequence>
<accession>A0A090N2X5</accession>
<dbReference type="NCBIfam" id="TIGR01297">
    <property type="entry name" value="CDF"/>
    <property type="match status" value="1"/>
</dbReference>
<keyword evidence="5 9" id="KW-1133">Transmembrane helix</keyword>
<evidence type="ECO:0000313" key="13">
    <source>
        <dbReference type="Proteomes" id="UP000009170"/>
    </source>
</evidence>
<dbReference type="InterPro" id="IPR002524">
    <property type="entry name" value="Cation_efflux"/>
</dbReference>
<dbReference type="Pfam" id="PF01545">
    <property type="entry name" value="Cation_efflux"/>
    <property type="match status" value="1"/>
</dbReference>
<keyword evidence="13" id="KW-1185">Reference proteome</keyword>
<dbReference type="FunCoup" id="A0A090N2X5">
    <property type="interactions" value="83"/>
</dbReference>
<comment type="subcellular location">
    <subcellularLocation>
        <location evidence="1">Endomembrane system</location>
        <topology evidence="1">Multi-pass membrane protein</topology>
    </subcellularLocation>
</comment>
<evidence type="ECO:0000256" key="5">
    <source>
        <dbReference type="ARBA" id="ARBA00022989"/>
    </source>
</evidence>
<dbReference type="SUPFAM" id="SSF160240">
    <property type="entry name" value="Cation efflux protein cytoplasmic domain-like"/>
    <property type="match status" value="1"/>
</dbReference>
<evidence type="ECO:0000256" key="6">
    <source>
        <dbReference type="ARBA" id="ARBA00023065"/>
    </source>
</evidence>